<dbReference type="InterPro" id="IPR010359">
    <property type="entry name" value="IrrE_HExxH"/>
</dbReference>
<protein>
    <submittedName>
        <fullName evidence="2">ImmA/IrrE family metallo-endopeptidase</fullName>
    </submittedName>
</protein>
<comment type="caution">
    <text evidence="2">The sequence shown here is derived from an EMBL/GenBank/DDBJ whole genome shotgun (WGS) entry which is preliminary data.</text>
</comment>
<evidence type="ECO:0000259" key="1">
    <source>
        <dbReference type="Pfam" id="PF06114"/>
    </source>
</evidence>
<keyword evidence="3" id="KW-1185">Reference proteome</keyword>
<proteinExistence type="predicted"/>
<evidence type="ECO:0000313" key="2">
    <source>
        <dbReference type="EMBL" id="MFC4302976.1"/>
    </source>
</evidence>
<dbReference type="Pfam" id="PF06114">
    <property type="entry name" value="Peptidase_M78"/>
    <property type="match status" value="1"/>
</dbReference>
<gene>
    <name evidence="2" type="ORF">ACFO1S_05900</name>
</gene>
<dbReference type="Proteomes" id="UP001595755">
    <property type="component" value="Unassembled WGS sequence"/>
</dbReference>
<feature type="domain" description="IrrE N-terminal-like" evidence="1">
    <location>
        <begin position="36"/>
        <end position="150"/>
    </location>
</feature>
<evidence type="ECO:0000313" key="3">
    <source>
        <dbReference type="Proteomes" id="UP001595755"/>
    </source>
</evidence>
<accession>A0ABV8S6K1</accession>
<name>A0ABV8S6K1_9BACL</name>
<sequence length="186" mass="22031">MYSYYRTTPLEQWIEHLWMKSGILTPAQLNVEEVAAKLDVWVHFMRDTSRALEYMGLRSILVDQRLGREAQWEDFLHELCHVLRHAGNQTIMPKLFCESQEAEANRFVLYAAMPFYMMRHLKLPQRIDEAVEVIAVHFGVTFELARKRLEQIQRRTLAAILWEEALKHEAMAFPQKFERKIKNAAL</sequence>
<dbReference type="RefSeq" id="WP_204606077.1">
    <property type="nucleotide sequence ID" value="NZ_JBHSED010000006.1"/>
</dbReference>
<reference evidence="3" key="1">
    <citation type="journal article" date="2019" name="Int. J. Syst. Evol. Microbiol.">
        <title>The Global Catalogue of Microorganisms (GCM) 10K type strain sequencing project: providing services to taxonomists for standard genome sequencing and annotation.</title>
        <authorList>
            <consortium name="The Broad Institute Genomics Platform"/>
            <consortium name="The Broad Institute Genome Sequencing Center for Infectious Disease"/>
            <person name="Wu L."/>
            <person name="Ma J."/>
        </authorList>
    </citation>
    <scope>NUCLEOTIDE SEQUENCE [LARGE SCALE GENOMIC DNA]</scope>
    <source>
        <strain evidence="3">CGMCC 4.1641</strain>
    </source>
</reference>
<organism evidence="2 3">
    <name type="scientific">Cohnella boryungensis</name>
    <dbReference type="NCBI Taxonomy" id="768479"/>
    <lineage>
        <taxon>Bacteria</taxon>
        <taxon>Bacillati</taxon>
        <taxon>Bacillota</taxon>
        <taxon>Bacilli</taxon>
        <taxon>Bacillales</taxon>
        <taxon>Paenibacillaceae</taxon>
        <taxon>Cohnella</taxon>
    </lineage>
</organism>
<dbReference type="EMBL" id="JBHSED010000006">
    <property type="protein sequence ID" value="MFC4302976.1"/>
    <property type="molecule type" value="Genomic_DNA"/>
</dbReference>